<organism evidence="3 4">
    <name type="scientific">Lachancea thermotolerans (strain ATCC 56472 / CBS 6340 / NRRL Y-8284)</name>
    <name type="common">Yeast</name>
    <name type="synonym">Kluyveromyces thermotolerans</name>
    <dbReference type="NCBI Taxonomy" id="559295"/>
    <lineage>
        <taxon>Eukaryota</taxon>
        <taxon>Fungi</taxon>
        <taxon>Dikarya</taxon>
        <taxon>Ascomycota</taxon>
        <taxon>Saccharomycotina</taxon>
        <taxon>Saccharomycetes</taxon>
        <taxon>Saccharomycetales</taxon>
        <taxon>Saccharomycetaceae</taxon>
        <taxon>Lachancea</taxon>
    </lineage>
</organism>
<reference evidence="3 4" key="1">
    <citation type="journal article" date="2009" name="Genome Res.">
        <title>Comparative genomics of protoploid Saccharomycetaceae.</title>
        <authorList>
            <consortium name="The Genolevures Consortium"/>
            <person name="Souciet J.-L."/>
            <person name="Dujon B."/>
            <person name="Gaillardin C."/>
            <person name="Johnston M."/>
            <person name="Baret P.V."/>
            <person name="Cliften P."/>
            <person name="Sherman D.J."/>
            <person name="Weissenbach J."/>
            <person name="Westhof E."/>
            <person name="Wincker P."/>
            <person name="Jubin C."/>
            <person name="Poulain J."/>
            <person name="Barbe V."/>
            <person name="Segurens B."/>
            <person name="Artiguenave F."/>
            <person name="Anthouard V."/>
            <person name="Vacherie B."/>
            <person name="Val M.-E."/>
            <person name="Fulton R.S."/>
            <person name="Minx P."/>
            <person name="Wilson R."/>
            <person name="Durrens P."/>
            <person name="Jean G."/>
            <person name="Marck C."/>
            <person name="Martin T."/>
            <person name="Nikolski M."/>
            <person name="Rolland T."/>
            <person name="Seret M.-L."/>
            <person name="Casaregola S."/>
            <person name="Despons L."/>
            <person name="Fairhead C."/>
            <person name="Fischer G."/>
            <person name="Lafontaine I."/>
            <person name="Leh V."/>
            <person name="Lemaire M."/>
            <person name="de Montigny J."/>
            <person name="Neuveglise C."/>
            <person name="Thierry A."/>
            <person name="Blanc-Lenfle I."/>
            <person name="Bleykasten C."/>
            <person name="Diffels J."/>
            <person name="Fritsch E."/>
            <person name="Frangeul L."/>
            <person name="Goeffon A."/>
            <person name="Jauniaux N."/>
            <person name="Kachouri-Lafond R."/>
            <person name="Payen C."/>
            <person name="Potier S."/>
            <person name="Pribylova L."/>
            <person name="Ozanne C."/>
            <person name="Richard G.-F."/>
            <person name="Sacerdot C."/>
            <person name="Straub M.-L."/>
            <person name="Talla E."/>
        </authorList>
    </citation>
    <scope>NUCLEOTIDE SEQUENCE [LARGE SCALE GENOMIC DNA]</scope>
    <source>
        <strain evidence="4">ATCC 56472 / CBS 6340 / NRRL Y-8284</strain>
    </source>
</reference>
<dbReference type="InterPro" id="IPR002710">
    <property type="entry name" value="Dilute_dom"/>
</dbReference>
<evidence type="ECO:0000259" key="2">
    <source>
        <dbReference type="PROSITE" id="PS51126"/>
    </source>
</evidence>
<dbReference type="Proteomes" id="UP000002036">
    <property type="component" value="Chromosome F"/>
</dbReference>
<feature type="domain" description="Dilute" evidence="2">
    <location>
        <begin position="311"/>
        <end position="663"/>
    </location>
</feature>
<dbReference type="RefSeq" id="XP_002554688.1">
    <property type="nucleotide sequence ID" value="XM_002554642.1"/>
</dbReference>
<name>C5DLA0_LACTC</name>
<dbReference type="HOGENOM" id="CLU_019651_0_0_1"/>
<evidence type="ECO:0000313" key="3">
    <source>
        <dbReference type="EMBL" id="CAR24251.1"/>
    </source>
</evidence>
<dbReference type="SMART" id="SM01132">
    <property type="entry name" value="DIL"/>
    <property type="match status" value="1"/>
</dbReference>
<feature type="region of interest" description="Disordered" evidence="1">
    <location>
        <begin position="1"/>
        <end position="23"/>
    </location>
</feature>
<dbReference type="eggNOG" id="ENOG502QRMC">
    <property type="taxonomic scope" value="Eukaryota"/>
</dbReference>
<dbReference type="STRING" id="559295.C5DLA0"/>
<dbReference type="FunCoup" id="C5DLA0">
    <property type="interactions" value="27"/>
</dbReference>
<sequence>MNLLSDPWSTHKDGDTQADSSNESRIKAVTDTLQGLKESEEAWSKLALLISDDYDDESQFRELLVQVQDLNDTAQTGVSLLVYCVVFDKPLYIEILHNTGKLDANVPDKIFGCSPLTWCIHLNRQQCCVELLNFADELDFGYENPGGFTALDLLIPGNAMYEFAKEHELFRFIKNNESAHDSLFKAPASTFATSDVDHTLDQIDLQTAGLNINQDDLFTNDENSTQNYKESSFAASFLSQNFDFENVLPNQYIEFADYDIPRLLELLVSLPSRKPHKTCIPAAIIFQCIRFADKIRQSTPLVESVAHLSLTKILSSAASSSGGVLNNQSGDIILQSYWLSSLNFLFYYLYRQDGFFKRYPSILQELIDGMRSLILELNTSIHSRIEPLIEPTLLEHTTIAQVKETLYKKDWNLFKKRKHRSTKSSSRDSYDETLAMLYPPSLDEQMKPSPLKIVQIFGALSYVLDLHQVHPLIAQQCLSVALKWFSAKLFNKMMDNKKKSLSRAHAVQIRLNLSVIQDWIKNHNFKAPLPTMIDDFMWRRFPYTLVLDLSDIDGPSKPFELRNVTFYSPADEKHAENMDNSLFYYQSFYHISQIHMEPCMQLLQWLQVATSLEDEESLNSTLSILNKLSPAQLLKSVEKYRYDSDEQKFKSPLKKKLVAMVKETSSTNTRLAEKTLCSLTLPTITELIGMYTQREDAQELLPLLPMDVQDDVDEIHEQNVKQQQLQAESAGLKNRNDSDNEGEASSSRIEGETGDELFKELNAPSTAAQRPLWAINSDIEANPW</sequence>
<dbReference type="InterPro" id="IPR037986">
    <property type="entry name" value="Myo5p-like_CBD_DIL"/>
</dbReference>
<accession>C5DLA0</accession>
<dbReference type="PROSITE" id="PS51126">
    <property type="entry name" value="DILUTE"/>
    <property type="match status" value="1"/>
</dbReference>
<dbReference type="SUPFAM" id="SSF48403">
    <property type="entry name" value="Ankyrin repeat"/>
    <property type="match status" value="1"/>
</dbReference>
<dbReference type="EMBL" id="CU928170">
    <property type="protein sequence ID" value="CAR24251.1"/>
    <property type="molecule type" value="Genomic_DNA"/>
</dbReference>
<dbReference type="CDD" id="cd15473">
    <property type="entry name" value="Myo5p-like_CBD_DIL_ANK"/>
    <property type="match status" value="1"/>
</dbReference>
<dbReference type="GO" id="GO:0051020">
    <property type="term" value="F:GTPase binding"/>
    <property type="evidence" value="ECO:0007669"/>
    <property type="project" value="TreeGrafter"/>
</dbReference>
<protein>
    <submittedName>
        <fullName evidence="3">KLTH0F11264p</fullName>
    </submittedName>
</protein>
<dbReference type="Gene3D" id="1.25.40.20">
    <property type="entry name" value="Ankyrin repeat-containing domain"/>
    <property type="match status" value="1"/>
</dbReference>
<keyword evidence="4" id="KW-1185">Reference proteome</keyword>
<dbReference type="InterPro" id="IPR036770">
    <property type="entry name" value="Ankyrin_rpt-contain_sf"/>
</dbReference>
<dbReference type="KEGG" id="lth:KLTH0F11264g"/>
<dbReference type="PANTHER" id="PTHR16027">
    <property type="entry name" value="DILUTE DOMAIN-CONTAINING PROTEIN YPR089W"/>
    <property type="match status" value="1"/>
</dbReference>
<dbReference type="Pfam" id="PF01843">
    <property type="entry name" value="DIL"/>
    <property type="match status" value="2"/>
</dbReference>
<evidence type="ECO:0000256" key="1">
    <source>
        <dbReference type="SAM" id="MobiDB-lite"/>
    </source>
</evidence>
<feature type="region of interest" description="Disordered" evidence="1">
    <location>
        <begin position="719"/>
        <end position="763"/>
    </location>
</feature>
<dbReference type="OrthoDB" id="426293at2759"/>
<dbReference type="AlphaFoldDB" id="C5DLA0"/>
<dbReference type="OMA" id="YAKDWNL"/>
<dbReference type="PANTHER" id="PTHR16027:SF6">
    <property type="entry name" value="DILUTE DOMAIN-CONTAINING PROTEIN"/>
    <property type="match status" value="1"/>
</dbReference>
<gene>
    <name evidence="3" type="ordered locus">KLTH0F11264g</name>
</gene>
<evidence type="ECO:0000313" key="4">
    <source>
        <dbReference type="Proteomes" id="UP000002036"/>
    </source>
</evidence>
<dbReference type="InterPro" id="IPR052072">
    <property type="entry name" value="Vascular_dev_regulator"/>
</dbReference>
<dbReference type="InParanoid" id="C5DLA0"/>
<proteinExistence type="predicted"/>
<dbReference type="GeneID" id="8292901"/>